<reference evidence="4" key="1">
    <citation type="submission" date="2015-12" db="EMBL/GenBank/DDBJ databases">
        <title>Genome sequence of a biocontrol rhizobacterium Chryseobacterium kwangjuense strain KJ1R5 isolated from pepper (Capsicum annuum L.).</title>
        <authorList>
            <person name="Jeong J.-J."/>
            <person name="Park H."/>
            <person name="Mannaa M."/>
            <person name="Sang M.K."/>
            <person name="Choi I.-G."/>
            <person name="Kim K.D."/>
        </authorList>
    </citation>
    <scope>NUCLEOTIDE SEQUENCE [LARGE SCALE GENOMIC DNA]</scope>
    <source>
        <strain evidence="4">KJ1R5</strain>
    </source>
</reference>
<proteinExistence type="predicted"/>
<sequence length="196" mass="23644">MNIDELKNTWNEDIFEETPGINIEQRNKINLPLEKIRKNMRLEFWSMIGIFVFAFIVCGFCQPFKLQFYITVLIASMLFVTIFFYSKFFRLYKEISSPELQTFDSLKDLMMQFNLNKQYYLSYYLSFVPFIVCEIIIVLEFIPWPQPFSETKIAVILISSVVLGLFALYFLGKYWFYRYYGRYIVHIEDLVKELKK</sequence>
<feature type="transmembrane region" description="Helical" evidence="1">
    <location>
        <begin position="44"/>
        <end position="62"/>
    </location>
</feature>
<evidence type="ECO:0000313" key="3">
    <source>
        <dbReference type="EMBL" id="MFN1215881.1"/>
    </source>
</evidence>
<accession>A0A135WIS0</accession>
<evidence type="ECO:0000313" key="4">
    <source>
        <dbReference type="Proteomes" id="UP000070513"/>
    </source>
</evidence>
<dbReference type="Proteomes" id="UP001634154">
    <property type="component" value="Unassembled WGS sequence"/>
</dbReference>
<keyword evidence="1" id="KW-0472">Membrane</keyword>
<feature type="transmembrane region" description="Helical" evidence="1">
    <location>
        <begin position="153"/>
        <end position="172"/>
    </location>
</feature>
<keyword evidence="1" id="KW-1133">Transmembrane helix</keyword>
<organism evidence="2 4">
    <name type="scientific">Chryseobacterium kwangjuense</name>
    <dbReference type="NCBI Taxonomy" id="267125"/>
    <lineage>
        <taxon>Bacteria</taxon>
        <taxon>Pseudomonadati</taxon>
        <taxon>Bacteroidota</taxon>
        <taxon>Flavobacteriia</taxon>
        <taxon>Flavobacteriales</taxon>
        <taxon>Weeksellaceae</taxon>
        <taxon>Chryseobacterium group</taxon>
        <taxon>Chryseobacterium</taxon>
    </lineage>
</organism>
<gene>
    <name evidence="3" type="ORF">ACKW6Q_02735</name>
    <name evidence="2" type="ORF">AU378_03150</name>
</gene>
<reference evidence="2" key="2">
    <citation type="submission" date="2015-12" db="EMBL/GenBank/DDBJ databases">
        <authorList>
            <person name="Shamseldin A."/>
            <person name="Moawad H."/>
            <person name="Abd El-Rahim W.M."/>
            <person name="Sadowsky M.J."/>
        </authorList>
    </citation>
    <scope>NUCLEOTIDE SEQUENCE</scope>
    <source>
        <strain evidence="2">KJ1R5</strain>
    </source>
</reference>
<feature type="transmembrane region" description="Helical" evidence="1">
    <location>
        <begin position="120"/>
        <end position="141"/>
    </location>
</feature>
<reference evidence="3 5" key="4">
    <citation type="submission" date="2024-12" db="EMBL/GenBank/DDBJ databases">
        <title>Draft genome sequence of Chryseobacterium kwangjuense AG447.</title>
        <authorList>
            <person name="Cheptsov V.S."/>
            <person name="Belov A."/>
            <person name="Zavarzina A.G."/>
        </authorList>
    </citation>
    <scope>NUCLEOTIDE SEQUENCE [LARGE SCALE GENOMIC DNA]</scope>
    <source>
        <strain evidence="3 5">AG447</strain>
    </source>
</reference>
<dbReference type="AlphaFoldDB" id="A0A135WIS0"/>
<dbReference type="Proteomes" id="UP000070513">
    <property type="component" value="Unassembled WGS sequence"/>
</dbReference>
<evidence type="ECO:0000313" key="5">
    <source>
        <dbReference type="Proteomes" id="UP001634154"/>
    </source>
</evidence>
<evidence type="ECO:0000313" key="2">
    <source>
        <dbReference type="EMBL" id="KXH84770.1"/>
    </source>
</evidence>
<comment type="caution">
    <text evidence="2">The sequence shown here is derived from an EMBL/GenBank/DDBJ whole genome shotgun (WGS) entry which is preliminary data.</text>
</comment>
<keyword evidence="5" id="KW-1185">Reference proteome</keyword>
<name>A0A135WIS0_9FLAO</name>
<evidence type="ECO:0000256" key="1">
    <source>
        <dbReference type="SAM" id="Phobius"/>
    </source>
</evidence>
<feature type="transmembrane region" description="Helical" evidence="1">
    <location>
        <begin position="68"/>
        <end position="86"/>
    </location>
</feature>
<reference evidence="2 4" key="3">
    <citation type="journal article" date="2016" name="Genome Announc.">
        <title>Draft Genome Sequence of a Biocontrol Rhizobacterium, Chryseobacterium kwangjuense Strain KJ1R5, Isolated from Pepper (Capsicum annuum).</title>
        <authorList>
            <person name="Jeong J.J."/>
            <person name="Park H."/>
            <person name="Park B.H."/>
            <person name="Mannaa M."/>
            <person name="Sang M.K."/>
            <person name="Choi I.G."/>
            <person name="Kim K.D."/>
        </authorList>
    </citation>
    <scope>NUCLEOTIDE SEQUENCE [LARGE SCALE GENOMIC DNA]</scope>
    <source>
        <strain evidence="2 4">KJ1R5</strain>
    </source>
</reference>
<dbReference type="EMBL" id="JBJXVJ010000001">
    <property type="protein sequence ID" value="MFN1215881.1"/>
    <property type="molecule type" value="Genomic_DNA"/>
</dbReference>
<dbReference type="EMBL" id="LPUR01000001">
    <property type="protein sequence ID" value="KXH84770.1"/>
    <property type="molecule type" value="Genomic_DNA"/>
</dbReference>
<dbReference type="RefSeq" id="WP_062647902.1">
    <property type="nucleotide sequence ID" value="NZ_JBJXVJ010000001.1"/>
</dbReference>
<dbReference type="OrthoDB" id="1249607at2"/>
<protein>
    <submittedName>
        <fullName evidence="2">Uncharacterized protein</fullName>
    </submittedName>
</protein>
<keyword evidence="1" id="KW-0812">Transmembrane</keyword>